<dbReference type="PANTHER" id="PTHR24064">
    <property type="entry name" value="SOLUTE CARRIER FAMILY 22 MEMBER"/>
    <property type="match status" value="1"/>
</dbReference>
<reference evidence="9" key="1">
    <citation type="submission" date="2025-08" db="UniProtKB">
        <authorList>
            <consortium name="RefSeq"/>
        </authorList>
    </citation>
    <scope>IDENTIFICATION</scope>
</reference>
<feature type="domain" description="Major facilitator superfamily (MFS) profile" evidence="7">
    <location>
        <begin position="200"/>
        <end position="644"/>
    </location>
</feature>
<dbReference type="PROSITE" id="PS50850">
    <property type="entry name" value="MFS"/>
    <property type="match status" value="1"/>
</dbReference>
<keyword evidence="8" id="KW-1185">Reference proteome</keyword>
<keyword evidence="3 6" id="KW-1133">Transmembrane helix</keyword>
<comment type="subcellular location">
    <subcellularLocation>
        <location evidence="1">Endomembrane system</location>
        <topology evidence="1">Multi-pass membrane protein</topology>
    </subcellularLocation>
</comment>
<protein>
    <submittedName>
        <fullName evidence="9">Solute carrier family 22 member 16 isoform X1</fullName>
    </submittedName>
</protein>
<feature type="transmembrane region" description="Helical" evidence="6">
    <location>
        <begin position="298"/>
        <end position="318"/>
    </location>
</feature>
<feature type="compositionally biased region" description="Low complexity" evidence="5">
    <location>
        <begin position="55"/>
        <end position="72"/>
    </location>
</feature>
<proteinExistence type="predicted"/>
<name>A0ABM3XCR3_ERIEU</name>
<feature type="region of interest" description="Disordered" evidence="5">
    <location>
        <begin position="35"/>
        <end position="89"/>
    </location>
</feature>
<feature type="transmembrane region" description="Helical" evidence="6">
    <location>
        <begin position="592"/>
        <end position="611"/>
    </location>
</feature>
<keyword evidence="2 6" id="KW-0812">Transmembrane</keyword>
<feature type="transmembrane region" description="Helical" evidence="6">
    <location>
        <begin position="324"/>
        <end position="345"/>
    </location>
</feature>
<feature type="transmembrane region" description="Helical" evidence="6">
    <location>
        <begin position="357"/>
        <end position="377"/>
    </location>
</feature>
<accession>A0ABM3XCR3</accession>
<dbReference type="Pfam" id="PF00083">
    <property type="entry name" value="Sugar_tr"/>
    <property type="match status" value="1"/>
</dbReference>
<feature type="transmembrane region" description="Helical" evidence="6">
    <location>
        <begin position="563"/>
        <end position="580"/>
    </location>
</feature>
<evidence type="ECO:0000256" key="5">
    <source>
        <dbReference type="SAM" id="MobiDB-lite"/>
    </source>
</evidence>
<feature type="transmembrane region" description="Helical" evidence="6">
    <location>
        <begin position="534"/>
        <end position="551"/>
    </location>
</feature>
<evidence type="ECO:0000256" key="4">
    <source>
        <dbReference type="ARBA" id="ARBA00023136"/>
    </source>
</evidence>
<evidence type="ECO:0000313" key="9">
    <source>
        <dbReference type="RefSeq" id="XP_060046609.1"/>
    </source>
</evidence>
<sequence length="692" mass="77520">MADSWTTLPWGQGGPDGKLRPSWEAEELDQYLARKQWLRGRRPPSQDNAAFPEQPAARRGSSPGGARPSTAGPGAGTAGRPGGPPRVLLDAAGWVSKTPEAGEKQLPRRPGPGAATPRNLERIFDRVGHSGRFQLFFYFICAVQNISCGIHYFASLLMTIEPFHTCRPPGNVSQVLFNNISRKRVDDLLTLFSRGQENHITVQLQNGEVWDLSECEMSHKENKTLSSRSDKNGFRTKHPCMHGYIYDKSKWDNNVVTNWDLVCSQELLSKLIKSTFMLGIMLGAVIFGQLSDRVGRRFVLWPTSTGIFLFGVIAALSFDYYSFLMVRFLLALAVGGYHVVVFVYVMEIFGRKCRTWAAIFINSFFSLGTMIVALVGYLVRTWWLYQLILSTLTVPFVIFCWMLPETPLWLLARGKYEEAQRVVDMIASWNRKSPCRLREFLILNVSGPGGNSSNGVKTHRQLTLFINRSTGKRTLFVWLIWMTTGFGFYLASQSFINLEGNGYLNLFLSGVTDIPSYIFLYAGVYLFGRRKAMIFFLMLNALICGVTIMIPQKYHICLMVAKIVGKFAIVAVFGIVFLYTAELYPTIVRCHAMGSGTLVSFIGSMILPFVMDLSPVWIFMPQLLVGILTIVSSVVALMLPETLGKPLAATWGENDVLSVEQDRQSEKFLPTTNNIELGKVDVLHSQGPTFSE</sequence>
<evidence type="ECO:0000256" key="1">
    <source>
        <dbReference type="ARBA" id="ARBA00004127"/>
    </source>
</evidence>
<feature type="transmembrane region" description="Helical" evidence="6">
    <location>
        <begin position="502"/>
        <end position="527"/>
    </location>
</feature>
<dbReference type="Proteomes" id="UP001652624">
    <property type="component" value="Chromosome 4"/>
</dbReference>
<dbReference type="InterPro" id="IPR020846">
    <property type="entry name" value="MFS_dom"/>
</dbReference>
<evidence type="ECO:0000256" key="6">
    <source>
        <dbReference type="SAM" id="Phobius"/>
    </source>
</evidence>
<dbReference type="InterPro" id="IPR005828">
    <property type="entry name" value="MFS_sugar_transport-like"/>
</dbReference>
<keyword evidence="4 6" id="KW-0472">Membrane</keyword>
<dbReference type="Gene3D" id="1.20.1250.20">
    <property type="entry name" value="MFS general substrate transporter like domains"/>
    <property type="match status" value="1"/>
</dbReference>
<dbReference type="SUPFAM" id="SSF103473">
    <property type="entry name" value="MFS general substrate transporter"/>
    <property type="match status" value="1"/>
</dbReference>
<dbReference type="GeneID" id="103120709"/>
<evidence type="ECO:0000256" key="2">
    <source>
        <dbReference type="ARBA" id="ARBA00022692"/>
    </source>
</evidence>
<feature type="transmembrane region" description="Helical" evidence="6">
    <location>
        <begin position="271"/>
        <end position="291"/>
    </location>
</feature>
<feature type="transmembrane region" description="Helical" evidence="6">
    <location>
        <begin position="617"/>
        <end position="639"/>
    </location>
</feature>
<dbReference type="RefSeq" id="XP_060046609.1">
    <property type="nucleotide sequence ID" value="XM_060190626.1"/>
</dbReference>
<organism evidence="8 9">
    <name type="scientific">Erinaceus europaeus</name>
    <name type="common">Western European hedgehog</name>
    <dbReference type="NCBI Taxonomy" id="9365"/>
    <lineage>
        <taxon>Eukaryota</taxon>
        <taxon>Metazoa</taxon>
        <taxon>Chordata</taxon>
        <taxon>Craniata</taxon>
        <taxon>Vertebrata</taxon>
        <taxon>Euteleostomi</taxon>
        <taxon>Mammalia</taxon>
        <taxon>Eutheria</taxon>
        <taxon>Laurasiatheria</taxon>
        <taxon>Eulipotyphla</taxon>
        <taxon>Erinaceidae</taxon>
        <taxon>Erinaceinae</taxon>
        <taxon>Erinaceus</taxon>
    </lineage>
</organism>
<feature type="transmembrane region" description="Helical" evidence="6">
    <location>
        <begin position="475"/>
        <end position="496"/>
    </location>
</feature>
<evidence type="ECO:0000259" key="7">
    <source>
        <dbReference type="PROSITE" id="PS50850"/>
    </source>
</evidence>
<evidence type="ECO:0000313" key="8">
    <source>
        <dbReference type="Proteomes" id="UP001652624"/>
    </source>
</evidence>
<dbReference type="InterPro" id="IPR036259">
    <property type="entry name" value="MFS_trans_sf"/>
</dbReference>
<feature type="region of interest" description="Disordered" evidence="5">
    <location>
        <begin position="1"/>
        <end position="23"/>
    </location>
</feature>
<gene>
    <name evidence="9" type="primary">SLC22A16</name>
</gene>
<evidence type="ECO:0000256" key="3">
    <source>
        <dbReference type="ARBA" id="ARBA00022989"/>
    </source>
</evidence>
<feature type="transmembrane region" description="Helical" evidence="6">
    <location>
        <begin position="383"/>
        <end position="403"/>
    </location>
</feature>